<proteinExistence type="predicted"/>
<name>A0A2S5CQG8_9GAMM</name>
<comment type="caution">
    <text evidence="1">The sequence shown here is derived from an EMBL/GenBank/DDBJ whole genome shotgun (WGS) entry which is preliminary data.</text>
</comment>
<reference evidence="1 2" key="1">
    <citation type="submission" date="2017-11" db="EMBL/GenBank/DDBJ databases">
        <title>Draft Genome Sequence of Methylobacter psychrotolerans Sph1T, an Obligate Methanotroph from Low-Temperature Environments.</title>
        <authorList>
            <person name="Oshkin I.Y."/>
            <person name="Miroshnikov K."/>
            <person name="Belova S.E."/>
            <person name="Korzhenkov A."/>
            <person name="Toshchakov S.V."/>
            <person name="Dedysh S.N."/>
        </authorList>
    </citation>
    <scope>NUCLEOTIDE SEQUENCE [LARGE SCALE GENOMIC DNA]</scope>
    <source>
        <strain evidence="1 2">Sph1</strain>
    </source>
</reference>
<dbReference type="EMBL" id="PGFZ01000001">
    <property type="protein sequence ID" value="POZ53044.1"/>
    <property type="molecule type" value="Genomic_DNA"/>
</dbReference>
<sequence>MVDLIVGDDQQAFDGIVGQWFGEREYLFLVAVGGGGTADRRFYVRQKAERGRGVLDAALRVEDDGKFVGVEGLFFGVALAFGDLPDGVVTVGVLEERQMSG</sequence>
<dbReference type="Proteomes" id="UP000237423">
    <property type="component" value="Unassembled WGS sequence"/>
</dbReference>
<evidence type="ECO:0000313" key="1">
    <source>
        <dbReference type="EMBL" id="POZ53044.1"/>
    </source>
</evidence>
<accession>A0A2S5CQG8</accession>
<gene>
    <name evidence="1" type="ORF">AADEFJLK_00053</name>
</gene>
<dbReference type="AlphaFoldDB" id="A0A2S5CQG8"/>
<protein>
    <submittedName>
        <fullName evidence="1">Uncharacterized protein</fullName>
    </submittedName>
</protein>
<evidence type="ECO:0000313" key="2">
    <source>
        <dbReference type="Proteomes" id="UP000237423"/>
    </source>
</evidence>
<organism evidence="1 2">
    <name type="scientific">Methylovulum psychrotolerans</name>
    <dbReference type="NCBI Taxonomy" id="1704499"/>
    <lineage>
        <taxon>Bacteria</taxon>
        <taxon>Pseudomonadati</taxon>
        <taxon>Pseudomonadota</taxon>
        <taxon>Gammaproteobacteria</taxon>
        <taxon>Methylococcales</taxon>
        <taxon>Methylococcaceae</taxon>
        <taxon>Methylovulum</taxon>
    </lineage>
</organism>